<dbReference type="GO" id="GO:0004622">
    <property type="term" value="F:phosphatidylcholine lysophospholipase activity"/>
    <property type="evidence" value="ECO:0007669"/>
    <property type="project" value="TreeGrafter"/>
</dbReference>
<dbReference type="PANTHER" id="PTHR30383">
    <property type="entry name" value="THIOESTERASE 1/PROTEASE 1/LYSOPHOSPHOLIPASE L1"/>
    <property type="match status" value="1"/>
</dbReference>
<keyword evidence="3" id="KW-1185">Reference proteome</keyword>
<dbReference type="RefSeq" id="WP_015152958.1">
    <property type="nucleotide sequence ID" value="NC_019695.1"/>
</dbReference>
<dbReference type="InterPro" id="IPR013830">
    <property type="entry name" value="SGNH_hydro"/>
</dbReference>
<dbReference type="InterPro" id="IPR051532">
    <property type="entry name" value="Ester_Hydrolysis_Enzymes"/>
</dbReference>
<dbReference type="HOGENOM" id="CLU_051989_6_1_3"/>
<dbReference type="KEGG" id="cthe:Chro_0871"/>
<dbReference type="PANTHER" id="PTHR30383:SF5">
    <property type="entry name" value="SGNH HYDROLASE-TYPE ESTERASE DOMAIN-CONTAINING PROTEIN"/>
    <property type="match status" value="1"/>
</dbReference>
<dbReference type="InterPro" id="IPR036514">
    <property type="entry name" value="SGNH_hydro_sf"/>
</dbReference>
<sequence>MNALFISLSLNALALTLAILFVAKKGGVSYLRTKLSRSARNRDRLRLQVANPVYYLQRVSQFQLAPISNSDIVFLGDSITDECEWSELLENPHVKNRGISGDTTMGVLNRLEDIVSSQPAKIFIMIGINNFIHYQQSAVEILVDYQKIIVEICDRSPQTEIFIQSVLPINRAKSGLHVSDREILQLNSALQKLATEYSLTYIDLYSYLSDEQHQLKECYTLDGVHLNGQAYLIWKHVIEKYM</sequence>
<dbReference type="eggNOG" id="COG2755">
    <property type="taxonomic scope" value="Bacteria"/>
</dbReference>
<dbReference type="OrthoDB" id="2513075at2"/>
<dbReference type="Proteomes" id="UP000010384">
    <property type="component" value="Chromosome"/>
</dbReference>
<dbReference type="STRING" id="251229.Chro_0871"/>
<gene>
    <name evidence="2" type="ORF">Chro_0871</name>
</gene>
<dbReference type="EMBL" id="CP003597">
    <property type="protein sequence ID" value="AFY86408.1"/>
    <property type="molecule type" value="Genomic_DNA"/>
</dbReference>
<proteinExistence type="predicted"/>
<evidence type="ECO:0000313" key="3">
    <source>
        <dbReference type="Proteomes" id="UP000010384"/>
    </source>
</evidence>
<dbReference type="SUPFAM" id="SSF52266">
    <property type="entry name" value="SGNH hydrolase"/>
    <property type="match status" value="1"/>
</dbReference>
<name>K9TVJ0_CHRTP</name>
<reference evidence="2 3" key="1">
    <citation type="submission" date="2012-06" db="EMBL/GenBank/DDBJ databases">
        <title>Finished chromosome of genome of Chroococcidiopsis thermalis PCC 7203.</title>
        <authorList>
            <consortium name="US DOE Joint Genome Institute"/>
            <person name="Gugger M."/>
            <person name="Coursin T."/>
            <person name="Rippka R."/>
            <person name="Tandeau De Marsac N."/>
            <person name="Huntemann M."/>
            <person name="Wei C.-L."/>
            <person name="Han J."/>
            <person name="Detter J.C."/>
            <person name="Han C."/>
            <person name="Tapia R."/>
            <person name="Davenport K."/>
            <person name="Daligault H."/>
            <person name="Erkkila T."/>
            <person name="Gu W."/>
            <person name="Munk A.C.C."/>
            <person name="Teshima H."/>
            <person name="Xu Y."/>
            <person name="Chain P."/>
            <person name="Chen A."/>
            <person name="Krypides N."/>
            <person name="Mavromatis K."/>
            <person name="Markowitz V."/>
            <person name="Szeto E."/>
            <person name="Ivanova N."/>
            <person name="Mikhailova N."/>
            <person name="Ovchinnikova G."/>
            <person name="Pagani I."/>
            <person name="Pati A."/>
            <person name="Goodwin L."/>
            <person name="Peters L."/>
            <person name="Pitluck S."/>
            <person name="Woyke T."/>
            <person name="Kerfeld C."/>
        </authorList>
    </citation>
    <scope>NUCLEOTIDE SEQUENCE [LARGE SCALE GENOMIC DNA]</scope>
    <source>
        <strain evidence="2 3">PCC 7203</strain>
    </source>
</reference>
<protein>
    <submittedName>
        <fullName evidence="2">Lipolytic protein G-D-S-L family</fullName>
    </submittedName>
</protein>
<dbReference type="Gene3D" id="3.40.50.1110">
    <property type="entry name" value="SGNH hydrolase"/>
    <property type="match status" value="1"/>
</dbReference>
<dbReference type="AlphaFoldDB" id="K9TVJ0"/>
<organism evidence="2 3">
    <name type="scientific">Chroococcidiopsis thermalis (strain PCC 7203)</name>
    <dbReference type="NCBI Taxonomy" id="251229"/>
    <lineage>
        <taxon>Bacteria</taxon>
        <taxon>Bacillati</taxon>
        <taxon>Cyanobacteriota</taxon>
        <taxon>Cyanophyceae</taxon>
        <taxon>Chroococcidiopsidales</taxon>
        <taxon>Chroococcidiopsidaceae</taxon>
        <taxon>Chroococcidiopsis</taxon>
    </lineage>
</organism>
<dbReference type="InParanoid" id="K9TVJ0"/>
<feature type="domain" description="SGNH hydrolase-type esterase" evidence="1">
    <location>
        <begin position="74"/>
        <end position="231"/>
    </location>
</feature>
<evidence type="ECO:0000259" key="1">
    <source>
        <dbReference type="Pfam" id="PF13472"/>
    </source>
</evidence>
<accession>K9TVJ0</accession>
<dbReference type="Pfam" id="PF13472">
    <property type="entry name" value="Lipase_GDSL_2"/>
    <property type="match status" value="1"/>
</dbReference>
<evidence type="ECO:0000313" key="2">
    <source>
        <dbReference type="EMBL" id="AFY86408.1"/>
    </source>
</evidence>